<comment type="caution">
    <text evidence="1">The sequence shown here is derived from an EMBL/GenBank/DDBJ whole genome shotgun (WGS) entry which is preliminary data.</text>
</comment>
<dbReference type="EMBL" id="SHKO01000001">
    <property type="protein sequence ID" value="RZT98267.1"/>
    <property type="molecule type" value="Genomic_DNA"/>
</dbReference>
<evidence type="ECO:0000313" key="2">
    <source>
        <dbReference type="Proteomes" id="UP000293398"/>
    </source>
</evidence>
<proteinExistence type="predicted"/>
<dbReference type="AlphaFoldDB" id="A0A4Q7VPZ0"/>
<reference evidence="1 2" key="1">
    <citation type="submission" date="2019-02" db="EMBL/GenBank/DDBJ databases">
        <title>Genomic Encyclopedia of Type Strains, Phase IV (KMG-IV): sequencing the most valuable type-strain genomes for metagenomic binning, comparative biology and taxonomic classification.</title>
        <authorList>
            <person name="Goeker M."/>
        </authorList>
    </citation>
    <scope>NUCLEOTIDE SEQUENCE [LARGE SCALE GENOMIC DNA]</scope>
    <source>
        <strain evidence="1 2">DSM 23814</strain>
    </source>
</reference>
<protein>
    <submittedName>
        <fullName evidence="1">Uncharacterized protein</fullName>
    </submittedName>
</protein>
<organism evidence="1 2">
    <name type="scientific">Advenella incenata</name>
    <dbReference type="NCBI Taxonomy" id="267800"/>
    <lineage>
        <taxon>Bacteria</taxon>
        <taxon>Pseudomonadati</taxon>
        <taxon>Pseudomonadota</taxon>
        <taxon>Betaproteobacteria</taxon>
        <taxon>Burkholderiales</taxon>
        <taxon>Alcaligenaceae</taxon>
    </lineage>
</organism>
<gene>
    <name evidence="1" type="ORF">EV681_0043</name>
</gene>
<dbReference type="RefSeq" id="WP_130302995.1">
    <property type="nucleotide sequence ID" value="NZ_SHKO01000001.1"/>
</dbReference>
<dbReference type="Proteomes" id="UP000293398">
    <property type="component" value="Unassembled WGS sequence"/>
</dbReference>
<evidence type="ECO:0000313" key="1">
    <source>
        <dbReference type="EMBL" id="RZT98267.1"/>
    </source>
</evidence>
<accession>A0A4Q7VPZ0</accession>
<keyword evidence="2" id="KW-1185">Reference proteome</keyword>
<name>A0A4Q7VPZ0_9BURK</name>
<dbReference type="OrthoDB" id="8480692at2"/>
<sequence length="126" mass="14403">MDDSEHHEGNSEILLDVVVSMAIESWRFGRVFDRLLLKLDIEKQNRYRSQFRWFIKKVEEALAQAELRIVNVEGSRFDPGLAATPLNIDEFGTTDILAVDQMLEPIIMGKDGLVRSGTVTLRKVEL</sequence>